<accession>A0ACC1T9I8</accession>
<evidence type="ECO:0000313" key="1">
    <source>
        <dbReference type="EMBL" id="KAJ3556415.1"/>
    </source>
</evidence>
<gene>
    <name evidence="1" type="ORF">NM688_g2039</name>
</gene>
<dbReference type="Proteomes" id="UP001148662">
    <property type="component" value="Unassembled WGS sequence"/>
</dbReference>
<organism evidence="1 2">
    <name type="scientific">Phlebia brevispora</name>
    <dbReference type="NCBI Taxonomy" id="194682"/>
    <lineage>
        <taxon>Eukaryota</taxon>
        <taxon>Fungi</taxon>
        <taxon>Dikarya</taxon>
        <taxon>Basidiomycota</taxon>
        <taxon>Agaricomycotina</taxon>
        <taxon>Agaricomycetes</taxon>
        <taxon>Polyporales</taxon>
        <taxon>Meruliaceae</taxon>
        <taxon>Phlebia</taxon>
    </lineage>
</organism>
<proteinExistence type="predicted"/>
<dbReference type="EMBL" id="JANHOG010000243">
    <property type="protein sequence ID" value="KAJ3556415.1"/>
    <property type="molecule type" value="Genomic_DNA"/>
</dbReference>
<reference evidence="1" key="1">
    <citation type="submission" date="2022-07" db="EMBL/GenBank/DDBJ databases">
        <title>Genome Sequence of Phlebia brevispora.</title>
        <authorList>
            <person name="Buettner E."/>
        </authorList>
    </citation>
    <scope>NUCLEOTIDE SEQUENCE</scope>
    <source>
        <strain evidence="1">MPL23</strain>
    </source>
</reference>
<evidence type="ECO:0000313" key="2">
    <source>
        <dbReference type="Proteomes" id="UP001148662"/>
    </source>
</evidence>
<comment type="caution">
    <text evidence="1">The sequence shown here is derived from an EMBL/GenBank/DDBJ whole genome shotgun (WGS) entry which is preliminary data.</text>
</comment>
<sequence length="378" mass="41475">MSTSTPDAEIISAYKADLTWNYFAYAALTIVCYEFLATFRREYMVVWKRRWTGATWLFLANRYLALANIIILTHALVLDMLQLSLSTFSLNVFSALRVFTLLGRSYILAAFTFALGLAPVALSLYQAIHITWYYVDDPVLGSSCYSRPLISPSAVFYSENYSDYTMIGLTHLTASLAGVLSTIAADVVAITITWVKTYHHVQEASSVGVNVGFSATLLRYGTLYFIVLFIVNLIDGLVVLEPSLVIADPLSVISQILPSIILSRLLINLRQINAPEASSAARFSRFSPPNFRMPSISSTIGNLGEPLADHEDDVDDEEHVVAEAYEDGAGAGINSGEEAGTSVMNIGAREIEEVRTSAYLDSHSDTHEATLQVPAELV</sequence>
<protein>
    <submittedName>
        <fullName evidence="1">Uncharacterized protein</fullName>
    </submittedName>
</protein>
<name>A0ACC1T9I8_9APHY</name>
<keyword evidence="2" id="KW-1185">Reference proteome</keyword>